<evidence type="ECO:0000256" key="6">
    <source>
        <dbReference type="SAM" id="SignalP"/>
    </source>
</evidence>
<dbReference type="Pfam" id="PF01663">
    <property type="entry name" value="Phosphodiest"/>
    <property type="match status" value="1"/>
</dbReference>
<dbReference type="Proteomes" id="UP000019151">
    <property type="component" value="Chromosome"/>
</dbReference>
<feature type="signal peptide" evidence="6">
    <location>
        <begin position="1"/>
        <end position="21"/>
    </location>
</feature>
<evidence type="ECO:0000256" key="3">
    <source>
        <dbReference type="ARBA" id="ARBA00022729"/>
    </source>
</evidence>
<evidence type="ECO:0000256" key="1">
    <source>
        <dbReference type="ARBA" id="ARBA00022553"/>
    </source>
</evidence>
<protein>
    <submittedName>
        <fullName evidence="7">Type I phosphodiesterase/nucleotide pyrophosphatase</fullName>
    </submittedName>
</protein>
<dbReference type="STRING" id="861299.J421_1428"/>
<feature type="active site" description="Phosphothreonine intermediate" evidence="4">
    <location>
        <position position="77"/>
    </location>
</feature>
<feature type="chain" id="PRO_5004794030" evidence="6">
    <location>
        <begin position="22"/>
        <end position="524"/>
    </location>
</feature>
<gene>
    <name evidence="7" type="ORF">J421_1428</name>
</gene>
<dbReference type="HOGENOM" id="CLU_034095_0_0_0"/>
<organism evidence="7 8">
    <name type="scientific">Gemmatirosa kalamazoonensis</name>
    <dbReference type="NCBI Taxonomy" id="861299"/>
    <lineage>
        <taxon>Bacteria</taxon>
        <taxon>Pseudomonadati</taxon>
        <taxon>Gemmatimonadota</taxon>
        <taxon>Gemmatimonadia</taxon>
        <taxon>Gemmatimonadales</taxon>
        <taxon>Gemmatimonadaceae</taxon>
        <taxon>Gemmatirosa</taxon>
    </lineage>
</organism>
<feature type="binding site" evidence="5">
    <location>
        <position position="98"/>
    </location>
    <ligand>
        <name>substrate</name>
    </ligand>
</feature>
<keyword evidence="1 4" id="KW-0597">Phosphoprotein</keyword>
<dbReference type="InterPro" id="IPR002591">
    <property type="entry name" value="Phosphodiest/P_Trfase"/>
</dbReference>
<dbReference type="EMBL" id="CP007128">
    <property type="protein sequence ID" value="AHG88965.1"/>
    <property type="molecule type" value="Genomic_DNA"/>
</dbReference>
<evidence type="ECO:0000256" key="4">
    <source>
        <dbReference type="PIRSR" id="PIRSR031924-50"/>
    </source>
</evidence>
<sequence>MRHRLLAAALGVALGAAPLGAQRPTQRPTLVVFFTIDQGTPVYFTRFGSQLTGGLKRLWDGGAVFTDANQDHGTTETAPGHASVMSGRFPSHTGIVRNNAGVQDPQAPVIGAPKADPVSPFRFRGTVLTDWMRTADPRTRALSVSRKDRGAILPMGRAHQTVLWYGGNGTFTTSTYYADTLPTWVRQFNARGGGPLKRFAGQTWDLLLPASQYGEPDSVALENGGKAYTFPHVFPTDSAAEAGELTNYPWMDQLTLDLALEGLQQLKLGTGPAPDVLAVSLSTTDAVGHRYGMDSREMHDHILRLDRALGAFLDSLYKLRDSSRVIIALTADHGMAPYPELHFAANPSQGRADVAPVLQRVKQALDDRHVPRDAFDFESGVVLLDKPAVTRAGVNADSVVRALVADLSKVKGVMRVYRREELASLASRDKYARRWLHMTPDDLDAVAYVTLEPYVYYAQTQYATHGSPHDYDTRVSLIFYGPPFKPGKYGAFVRTVDIAPTLAAVLGVPPTEPIDGVVLRAALK</sequence>
<proteinExistence type="predicted"/>
<dbReference type="RefSeq" id="WP_025410485.1">
    <property type="nucleotide sequence ID" value="NZ_CP007128.1"/>
</dbReference>
<evidence type="ECO:0000256" key="5">
    <source>
        <dbReference type="PIRSR" id="PIRSR031924-51"/>
    </source>
</evidence>
<evidence type="ECO:0000313" key="8">
    <source>
        <dbReference type="Proteomes" id="UP000019151"/>
    </source>
</evidence>
<dbReference type="GO" id="GO:0004035">
    <property type="term" value="F:alkaline phosphatase activity"/>
    <property type="evidence" value="ECO:0007669"/>
    <property type="project" value="InterPro"/>
</dbReference>
<name>W0RF50_9BACT</name>
<reference evidence="7 8" key="1">
    <citation type="journal article" date="2014" name="Genome Announc.">
        <title>Genome Sequence and Methylome of Soil Bacterium Gemmatirosa kalamazoonensis KBS708T, a Member of the Rarely Cultivated Gemmatimonadetes Phylum.</title>
        <authorList>
            <person name="Debruyn J.M."/>
            <person name="Radosevich M."/>
            <person name="Wommack K.E."/>
            <person name="Polson S.W."/>
            <person name="Hauser L.J."/>
            <person name="Fawaz M.N."/>
            <person name="Korlach J."/>
            <person name="Tsai Y.C."/>
        </authorList>
    </citation>
    <scope>NUCLEOTIDE SEQUENCE [LARGE SCALE GENOMIC DNA]</scope>
    <source>
        <strain evidence="7 8">KBS708</strain>
    </source>
</reference>
<dbReference type="InterPro" id="IPR017850">
    <property type="entry name" value="Alkaline_phosphatase_core_sf"/>
</dbReference>
<evidence type="ECO:0000256" key="2">
    <source>
        <dbReference type="ARBA" id="ARBA00022723"/>
    </source>
</evidence>
<dbReference type="PANTHER" id="PTHR10151">
    <property type="entry name" value="ECTONUCLEOTIDE PYROPHOSPHATASE/PHOSPHODIESTERASE"/>
    <property type="match status" value="1"/>
</dbReference>
<keyword evidence="8" id="KW-1185">Reference proteome</keyword>
<evidence type="ECO:0000313" key="7">
    <source>
        <dbReference type="EMBL" id="AHG88965.1"/>
    </source>
</evidence>
<dbReference type="InParanoid" id="W0RF50"/>
<dbReference type="Gene3D" id="3.40.720.10">
    <property type="entry name" value="Alkaline Phosphatase, subunit A"/>
    <property type="match status" value="1"/>
</dbReference>
<keyword evidence="3 6" id="KW-0732">Signal</keyword>
<dbReference type="Gene3D" id="3.30.1360.150">
    <property type="match status" value="1"/>
</dbReference>
<dbReference type="SUPFAM" id="SSF53649">
    <property type="entry name" value="Alkaline phosphatase-like"/>
    <property type="match status" value="1"/>
</dbReference>
<dbReference type="GO" id="GO:0046872">
    <property type="term" value="F:metal ion binding"/>
    <property type="evidence" value="ECO:0007669"/>
    <property type="project" value="UniProtKB-KW"/>
</dbReference>
<feature type="binding site" evidence="5">
    <location>
        <begin position="147"/>
        <end position="149"/>
    </location>
    <ligand>
        <name>substrate</name>
    </ligand>
</feature>
<dbReference type="eggNOG" id="COG1524">
    <property type="taxonomic scope" value="Bacteria"/>
</dbReference>
<dbReference type="PIRSF" id="PIRSF031924">
    <property type="entry name" value="Pi-irrepressible_AP"/>
    <property type="match status" value="1"/>
</dbReference>
<accession>W0RF50</accession>
<dbReference type="PANTHER" id="PTHR10151:SF120">
    <property type="entry name" value="BIS(5'-ADENOSYL)-TRIPHOSPHATASE"/>
    <property type="match status" value="1"/>
</dbReference>
<dbReference type="OrthoDB" id="9766127at2"/>
<dbReference type="InterPro" id="IPR026263">
    <property type="entry name" value="Alkaline_phosphatase_prok"/>
</dbReference>
<dbReference type="KEGG" id="gba:J421_1428"/>
<dbReference type="AlphaFoldDB" id="W0RF50"/>
<keyword evidence="2" id="KW-0479">Metal-binding</keyword>